<reference evidence="9" key="1">
    <citation type="submission" date="2021-11" db="EMBL/GenBank/DDBJ databases">
        <authorList>
            <person name="Herlambang A."/>
            <person name="Guo Y."/>
            <person name="Takashima Y."/>
            <person name="Nishizawa T."/>
        </authorList>
    </citation>
    <scope>NUCLEOTIDE SEQUENCE</scope>
    <source>
        <strain evidence="9">E1425</strain>
    </source>
</reference>
<dbReference type="GO" id="GO:0005816">
    <property type="term" value="C:spindle pole body"/>
    <property type="evidence" value="ECO:0007669"/>
    <property type="project" value="UniProtKB-ARBA"/>
</dbReference>
<feature type="compositionally biased region" description="Acidic residues" evidence="6">
    <location>
        <begin position="1023"/>
        <end position="1049"/>
    </location>
</feature>
<dbReference type="CDD" id="cd22572">
    <property type="entry name" value="GCP5_NTD"/>
    <property type="match status" value="1"/>
</dbReference>
<organism evidence="9 10">
    <name type="scientific">Entomortierella parvispora</name>
    <dbReference type="NCBI Taxonomy" id="205924"/>
    <lineage>
        <taxon>Eukaryota</taxon>
        <taxon>Fungi</taxon>
        <taxon>Fungi incertae sedis</taxon>
        <taxon>Mucoromycota</taxon>
        <taxon>Mortierellomycotina</taxon>
        <taxon>Mortierellomycetes</taxon>
        <taxon>Mortierellales</taxon>
        <taxon>Mortierellaceae</taxon>
        <taxon>Entomortierella</taxon>
    </lineage>
</organism>
<sequence length="1200" mass="134515">MSFSRRQKTAPPESARQLVTRITGFKPKDPHFDASLSYVGLHLFDVNGLGGNRNKAMDHKAIDQRIQGLAEKFSIKGQTTKADALEDYLISARKLARSLGGGDSARTIAASSNMDQEEAAQNVISSLLMVMLELSETPTMQRRGEPRYTVPESLKESKDGARTQEQINRDMWKAILAEDPLMGDHWLSHESKDAGEGSDDSDFEDMEVQLKPASNDQGSGAAGTTPMGVNNEQSQLNNPVPTSKGSWISNLDLWTSSPDVNTLVDSAQIKALQKQQYFHGDSVLSRESSTTTPKRDRSYDIQSSTALSAAVQECAEFRLTGKVPVMDEVDIIHEVLMLLQGLPSIIFALDDKGVAKFTSKVSVSHLSPTALQSILDPFLTSASEIWELQRAVDTICSARSHRYGKIVQTFASGVHVELGNLKWRLAALQQKYQRTRKSHEIHMASLLELHASLSDPLSLVRQLLEFIQQCPFYKQDQDSQDQWCQYSCRLLSDLYEVVCQNRLCGETRIAGTFYRLLKLSIRPFLRNTECWLSGLPLDSESEFMIRTVPNIDLFSIRYWSEGVKVETEAADQGTPLRIRPSFLSETSLDQILYTGKATRIIDALLAEEAFDVQKPIGYASAVFSRIFESAVSSSMDIVPVPTKESLTQKDFGLDFPRAISTLDRQCPILSAINPTPSHAHSMNGGDPFEDYSLEEVDFQWRMDSILAASIDEQYKSANTLLKSILFTRLRLQWHLKGMAEFYFMMQGEIMHSYSTDIFTKIRRKRNWYDIYVLGSTFDQSAAFCEWPHAKFVNIKIASSQGAIKGPQTFLSGLKVQLLDTIEFEYLLPWPLGGIVYSTPNARRMYGRITSLLFQVRIAKHAMELSSFLKSKPRQSPELGLFWKLRLRFLSAVNDLWSYLMMTVLDVQVQKYHSEIEKQGDLDDMIRLSQRFIRVCYERCFLKDRTVPLHRSLMTMLNLALQFSTLFSKFIRDQERQRRKLHAQQQQQQSTDSSHVTRSGRRTSFNIQKLQRPGYEREELSSSDSDEFSEEDENEDEREERVDQDEDMELDDMEGDLTRNKKQKMGNDPLAISTRLSHIVTGGAASSSSSTGASLPLGADVRKRTHSGLPTAGAGASFPPPTSASSSLSYMEQLEALEQEFDRCRAFLAKSLKVVVNANAARGYGSGKNTAASPSPADAQSSGAAEGGSNYLDGLILALST</sequence>
<keyword evidence="5" id="KW-0206">Cytoskeleton</keyword>
<keyword evidence="4" id="KW-0493">Microtubule</keyword>
<dbReference type="InterPro" id="IPR041470">
    <property type="entry name" value="GCP_N"/>
</dbReference>
<evidence type="ECO:0000256" key="5">
    <source>
        <dbReference type="ARBA" id="ARBA00023212"/>
    </source>
</evidence>
<dbReference type="Pfam" id="PF04130">
    <property type="entry name" value="GCP_C_terminal"/>
    <property type="match status" value="1"/>
</dbReference>
<feature type="compositionally biased region" description="Polar residues" evidence="6">
    <location>
        <begin position="989"/>
        <end position="1008"/>
    </location>
</feature>
<dbReference type="OrthoDB" id="66546at2759"/>
<comment type="subcellular location">
    <subcellularLocation>
        <location evidence="1">Cytoplasm</location>
        <location evidence="1">Cytoskeleton</location>
    </subcellularLocation>
</comment>
<feature type="region of interest" description="Disordered" evidence="6">
    <location>
        <begin position="213"/>
        <end position="232"/>
    </location>
</feature>
<dbReference type="GO" id="GO:0043015">
    <property type="term" value="F:gamma-tubulin binding"/>
    <property type="evidence" value="ECO:0007669"/>
    <property type="project" value="InterPro"/>
</dbReference>
<proteinExistence type="inferred from homology"/>
<evidence type="ECO:0000256" key="2">
    <source>
        <dbReference type="ARBA" id="ARBA00010337"/>
    </source>
</evidence>
<dbReference type="Pfam" id="PF17681">
    <property type="entry name" value="GCP_N_terminal"/>
    <property type="match status" value="1"/>
</dbReference>
<evidence type="ECO:0000259" key="7">
    <source>
        <dbReference type="Pfam" id="PF04130"/>
    </source>
</evidence>
<dbReference type="GO" id="GO:0007020">
    <property type="term" value="P:microtubule nucleation"/>
    <property type="evidence" value="ECO:0007669"/>
    <property type="project" value="InterPro"/>
</dbReference>
<dbReference type="Gene3D" id="1.20.120.1900">
    <property type="entry name" value="Gamma-tubulin complex, C-terminal domain"/>
    <property type="match status" value="1"/>
</dbReference>
<keyword evidence="3" id="KW-0963">Cytoplasm</keyword>
<dbReference type="AlphaFoldDB" id="A0A9P3H4Z1"/>
<keyword evidence="10" id="KW-1185">Reference proteome</keyword>
<dbReference type="PANTHER" id="PTHR19302">
    <property type="entry name" value="GAMMA TUBULIN COMPLEX PROTEIN"/>
    <property type="match status" value="1"/>
</dbReference>
<dbReference type="GO" id="GO:0051011">
    <property type="term" value="F:microtubule minus-end binding"/>
    <property type="evidence" value="ECO:0007669"/>
    <property type="project" value="TreeGrafter"/>
</dbReference>
<feature type="compositionally biased region" description="Low complexity" evidence="6">
    <location>
        <begin position="1109"/>
        <end position="1123"/>
    </location>
</feature>
<dbReference type="PANTHER" id="PTHR19302:SF33">
    <property type="entry name" value="GAMMA-TUBULIN COMPLEX COMPONENT 5"/>
    <property type="match status" value="1"/>
</dbReference>
<dbReference type="GO" id="GO:0000922">
    <property type="term" value="C:spindle pole"/>
    <property type="evidence" value="ECO:0007669"/>
    <property type="project" value="InterPro"/>
</dbReference>
<dbReference type="GO" id="GO:0005874">
    <property type="term" value="C:microtubule"/>
    <property type="evidence" value="ECO:0007669"/>
    <property type="project" value="UniProtKB-KW"/>
</dbReference>
<comment type="caution">
    <text evidence="9">The sequence shown here is derived from an EMBL/GenBank/DDBJ whole genome shotgun (WGS) entry which is preliminary data.</text>
</comment>
<dbReference type="InterPro" id="IPR040457">
    <property type="entry name" value="GCP_C"/>
</dbReference>
<evidence type="ECO:0000256" key="6">
    <source>
        <dbReference type="SAM" id="MobiDB-lite"/>
    </source>
</evidence>
<evidence type="ECO:0000256" key="4">
    <source>
        <dbReference type="ARBA" id="ARBA00022701"/>
    </source>
</evidence>
<evidence type="ECO:0000313" key="10">
    <source>
        <dbReference type="Proteomes" id="UP000827284"/>
    </source>
</evidence>
<accession>A0A9P3H4Z1</accession>
<feature type="domain" description="Gamma tubulin complex component protein N-terminal" evidence="8">
    <location>
        <begin position="332"/>
        <end position="727"/>
    </location>
</feature>
<protein>
    <submittedName>
        <fullName evidence="9">Gamma-tubulin complex component 5</fullName>
    </submittedName>
</protein>
<dbReference type="EMBL" id="BQFW01000003">
    <property type="protein sequence ID" value="GJJ70221.1"/>
    <property type="molecule type" value="Genomic_DNA"/>
</dbReference>
<dbReference type="GO" id="GO:0051225">
    <property type="term" value="P:spindle assembly"/>
    <property type="evidence" value="ECO:0007669"/>
    <property type="project" value="TreeGrafter"/>
</dbReference>
<dbReference type="Proteomes" id="UP000827284">
    <property type="component" value="Unassembled WGS sequence"/>
</dbReference>
<dbReference type="InterPro" id="IPR042241">
    <property type="entry name" value="GCP_C_sf"/>
</dbReference>
<evidence type="ECO:0000259" key="8">
    <source>
        <dbReference type="Pfam" id="PF17681"/>
    </source>
</evidence>
<evidence type="ECO:0000256" key="1">
    <source>
        <dbReference type="ARBA" id="ARBA00004245"/>
    </source>
</evidence>
<feature type="domain" description="Gamma tubulin complex component C-terminal" evidence="7">
    <location>
        <begin position="731"/>
        <end position="999"/>
    </location>
</feature>
<feature type="compositionally biased region" description="Low complexity" evidence="6">
    <location>
        <begin position="1170"/>
        <end position="1183"/>
    </location>
</feature>
<dbReference type="InterPro" id="IPR007259">
    <property type="entry name" value="GCP"/>
</dbReference>
<gene>
    <name evidence="9" type="ORF">EMPS_02570</name>
</gene>
<dbReference type="GO" id="GO:0000278">
    <property type="term" value="P:mitotic cell cycle"/>
    <property type="evidence" value="ECO:0007669"/>
    <property type="project" value="TreeGrafter"/>
</dbReference>
<evidence type="ECO:0000256" key="3">
    <source>
        <dbReference type="ARBA" id="ARBA00022490"/>
    </source>
</evidence>
<dbReference type="InterPro" id="IPR059169">
    <property type="entry name" value="GCP5_N_ext"/>
</dbReference>
<dbReference type="GO" id="GO:0000930">
    <property type="term" value="C:gamma-tubulin complex"/>
    <property type="evidence" value="ECO:0007669"/>
    <property type="project" value="TreeGrafter"/>
</dbReference>
<feature type="region of interest" description="Disordered" evidence="6">
    <location>
        <begin position="1102"/>
        <end position="1123"/>
    </location>
</feature>
<comment type="similarity">
    <text evidence="2">Belongs to the TUBGCP family.</text>
</comment>
<dbReference type="GO" id="GO:0031122">
    <property type="term" value="P:cytoplasmic microtubule organization"/>
    <property type="evidence" value="ECO:0007669"/>
    <property type="project" value="TreeGrafter"/>
</dbReference>
<evidence type="ECO:0000313" key="9">
    <source>
        <dbReference type="EMBL" id="GJJ70221.1"/>
    </source>
</evidence>
<dbReference type="GO" id="GO:0051321">
    <property type="term" value="P:meiotic cell cycle"/>
    <property type="evidence" value="ECO:0007669"/>
    <property type="project" value="TreeGrafter"/>
</dbReference>
<name>A0A9P3H4Z1_9FUNG</name>
<reference evidence="9" key="2">
    <citation type="journal article" date="2022" name="Microbiol. Resour. Announc.">
        <title>Whole-Genome Sequence of Entomortierella parvispora E1425, a Mucoromycotan Fungus Associated with Burkholderiaceae-Related Endosymbiotic Bacteria.</title>
        <authorList>
            <person name="Herlambang A."/>
            <person name="Guo Y."/>
            <person name="Takashima Y."/>
            <person name="Narisawa K."/>
            <person name="Ohta H."/>
            <person name="Nishizawa T."/>
        </authorList>
    </citation>
    <scope>NUCLEOTIDE SEQUENCE</scope>
    <source>
        <strain evidence="9">E1425</strain>
    </source>
</reference>
<feature type="region of interest" description="Disordered" evidence="6">
    <location>
        <begin position="1162"/>
        <end position="1188"/>
    </location>
</feature>
<feature type="region of interest" description="Disordered" evidence="6">
    <location>
        <begin position="977"/>
        <end position="1049"/>
    </location>
</feature>